<evidence type="ECO:0000313" key="4">
    <source>
        <dbReference type="RefSeq" id="XP_015959955.1"/>
    </source>
</evidence>
<evidence type="ECO:0000313" key="3">
    <source>
        <dbReference type="Proteomes" id="UP000515211"/>
    </source>
</evidence>
<dbReference type="OrthoDB" id="1743390at2759"/>
<proteinExistence type="predicted"/>
<evidence type="ECO:0000256" key="2">
    <source>
        <dbReference type="SAM" id="Phobius"/>
    </source>
</evidence>
<reference evidence="3" key="1">
    <citation type="journal article" date="2016" name="Nat. Genet.">
        <title>The genome sequences of Arachis duranensis and Arachis ipaensis, the diploid ancestors of cultivated peanut.</title>
        <authorList>
            <person name="Bertioli D.J."/>
            <person name="Cannon S.B."/>
            <person name="Froenicke L."/>
            <person name="Huang G."/>
            <person name="Farmer A.D."/>
            <person name="Cannon E.K."/>
            <person name="Liu X."/>
            <person name="Gao D."/>
            <person name="Clevenger J."/>
            <person name="Dash S."/>
            <person name="Ren L."/>
            <person name="Moretzsohn M.C."/>
            <person name="Shirasawa K."/>
            <person name="Huang W."/>
            <person name="Vidigal B."/>
            <person name="Abernathy B."/>
            <person name="Chu Y."/>
            <person name="Niederhuth C.E."/>
            <person name="Umale P."/>
            <person name="Araujo A.C."/>
            <person name="Kozik A."/>
            <person name="Kim K.D."/>
            <person name="Burow M.D."/>
            <person name="Varshney R.K."/>
            <person name="Wang X."/>
            <person name="Zhang X."/>
            <person name="Barkley N."/>
            <person name="Guimaraes P.M."/>
            <person name="Isobe S."/>
            <person name="Guo B."/>
            <person name="Liao B."/>
            <person name="Stalker H.T."/>
            <person name="Schmitz R.J."/>
            <person name="Scheffler B.E."/>
            <person name="Leal-Bertioli S.C."/>
            <person name="Xun X."/>
            <person name="Jackson S.A."/>
            <person name="Michelmore R."/>
            <person name="Ozias-Akins P."/>
        </authorList>
    </citation>
    <scope>NUCLEOTIDE SEQUENCE [LARGE SCALE GENOMIC DNA]</scope>
    <source>
        <strain evidence="3">cv. V14167</strain>
    </source>
</reference>
<feature type="region of interest" description="Disordered" evidence="1">
    <location>
        <begin position="123"/>
        <end position="144"/>
    </location>
</feature>
<accession>A0A6P4CZT5</accession>
<dbReference type="PANTHER" id="PTHR35696:SF1">
    <property type="entry name" value="ELECTRON CARRIER_IRON ION-BINDING PROTEIN"/>
    <property type="match status" value="1"/>
</dbReference>
<gene>
    <name evidence="4" type="primary">LOC107483853</name>
</gene>
<dbReference type="Proteomes" id="UP000515211">
    <property type="component" value="Chromosome 1"/>
</dbReference>
<dbReference type="KEGG" id="adu:107483853"/>
<keyword evidence="2" id="KW-0812">Transmembrane</keyword>
<keyword evidence="2" id="KW-1133">Transmembrane helix</keyword>
<sequence length="144" mass="16272">MLPSPPPLQQPRYLRRQRQEPLRFPRIVWRRLCANFNAAKTSQSASNAAMSLVLGVPMNNARVAVLGTKILVIFMVAAAINEWRFSKLKEYKDRSIEAENEALDQYMQNVGLLEEVLSVKSLDDSEPSAAEPNPLVMEDEIESD</sequence>
<name>A0A6P4CZT5_ARADU</name>
<dbReference type="GeneID" id="107483853"/>
<protein>
    <submittedName>
        <fullName evidence="4">Uncharacterized protein LOC107483853</fullName>
    </submittedName>
</protein>
<dbReference type="RefSeq" id="XP_015959955.1">
    <property type="nucleotide sequence ID" value="XM_016104469.3"/>
</dbReference>
<dbReference type="PANTHER" id="PTHR35696">
    <property type="entry name" value="ELECTRON CARRIER/IRON ION-BINDING PROTEIN"/>
    <property type="match status" value="1"/>
</dbReference>
<organism evidence="3 4">
    <name type="scientific">Arachis duranensis</name>
    <name type="common">Wild peanut</name>
    <dbReference type="NCBI Taxonomy" id="130453"/>
    <lineage>
        <taxon>Eukaryota</taxon>
        <taxon>Viridiplantae</taxon>
        <taxon>Streptophyta</taxon>
        <taxon>Embryophyta</taxon>
        <taxon>Tracheophyta</taxon>
        <taxon>Spermatophyta</taxon>
        <taxon>Magnoliopsida</taxon>
        <taxon>eudicotyledons</taxon>
        <taxon>Gunneridae</taxon>
        <taxon>Pentapetalae</taxon>
        <taxon>rosids</taxon>
        <taxon>fabids</taxon>
        <taxon>Fabales</taxon>
        <taxon>Fabaceae</taxon>
        <taxon>Papilionoideae</taxon>
        <taxon>50 kb inversion clade</taxon>
        <taxon>dalbergioids sensu lato</taxon>
        <taxon>Dalbergieae</taxon>
        <taxon>Pterocarpus clade</taxon>
        <taxon>Arachis</taxon>
    </lineage>
</organism>
<evidence type="ECO:0000256" key="1">
    <source>
        <dbReference type="SAM" id="MobiDB-lite"/>
    </source>
</evidence>
<dbReference type="AlphaFoldDB" id="A0A6P4CZT5"/>
<keyword evidence="3" id="KW-1185">Reference proteome</keyword>
<reference evidence="4" key="2">
    <citation type="submission" date="2025-08" db="UniProtKB">
        <authorList>
            <consortium name="RefSeq"/>
        </authorList>
    </citation>
    <scope>IDENTIFICATION</scope>
    <source>
        <tissue evidence="4">Whole plant</tissue>
    </source>
</reference>
<feature type="transmembrane region" description="Helical" evidence="2">
    <location>
        <begin position="61"/>
        <end position="80"/>
    </location>
</feature>
<keyword evidence="2" id="KW-0472">Membrane</keyword>